<proteinExistence type="predicted"/>
<feature type="domain" description="DUF2262" evidence="1">
    <location>
        <begin position="17"/>
        <end position="144"/>
    </location>
</feature>
<dbReference type="Proteomes" id="UP000217334">
    <property type="component" value="Chromosome"/>
</dbReference>
<evidence type="ECO:0000313" key="2">
    <source>
        <dbReference type="EMBL" id="ATA80001.1"/>
    </source>
</evidence>
<evidence type="ECO:0000313" key="3">
    <source>
        <dbReference type="Proteomes" id="UP000217334"/>
    </source>
</evidence>
<sequence>MKPYKITDFTQHTDDPTSYDGTVVINGKELSVDIILEDEGETEKIEQQMNSFFSEINTLLPKAKECIAEKYLDLYNNNWRFGDDDEDDPDKPELTKEEFMEALSLRSLLFYSEDVEVFFDDNDMFLGHSLIASEFDGENFNDAQMFG</sequence>
<dbReference type="Pfam" id="PF10020">
    <property type="entry name" value="DUF2262"/>
    <property type="match status" value="1"/>
</dbReference>
<dbReference type="RefSeq" id="WP_095901841.1">
    <property type="nucleotide sequence ID" value="NZ_CAUVUU010000075.1"/>
</dbReference>
<evidence type="ECO:0000259" key="1">
    <source>
        <dbReference type="Pfam" id="PF10020"/>
    </source>
</evidence>
<dbReference type="EMBL" id="CP022383">
    <property type="protein sequence ID" value="ATA80001.1"/>
    <property type="molecule type" value="Genomic_DNA"/>
</dbReference>
<reference evidence="3" key="1">
    <citation type="submission" date="2017-06" db="EMBL/GenBank/DDBJ databases">
        <title>Capnocytophaga spp. assemblies.</title>
        <authorList>
            <person name="Gulvik C.A."/>
        </authorList>
    </citation>
    <scope>NUCLEOTIDE SEQUENCE [LARGE SCALE GENOMIC DNA]</scope>
    <source>
        <strain evidence="3">H4486</strain>
    </source>
</reference>
<accession>A0A250F4H8</accession>
<organism evidence="2 3">
    <name type="scientific">Capnocytophaga sputigena</name>
    <dbReference type="NCBI Taxonomy" id="1019"/>
    <lineage>
        <taxon>Bacteria</taxon>
        <taxon>Pseudomonadati</taxon>
        <taxon>Bacteroidota</taxon>
        <taxon>Flavobacteriia</taxon>
        <taxon>Flavobacteriales</taxon>
        <taxon>Flavobacteriaceae</taxon>
        <taxon>Capnocytophaga</taxon>
    </lineage>
</organism>
<gene>
    <name evidence="2" type="ORF">CGC59_10070</name>
</gene>
<protein>
    <recommendedName>
        <fullName evidence="1">DUF2262 domain-containing protein</fullName>
    </recommendedName>
</protein>
<name>A0A250F4H8_CAPSP</name>
<dbReference type="AlphaFoldDB" id="A0A250F4H8"/>
<dbReference type="InterPro" id="IPR019260">
    <property type="entry name" value="DUF2262"/>
</dbReference>